<reference evidence="3" key="1">
    <citation type="journal article" date="2020" name="Stud. Mycol.">
        <title>101 Dothideomycetes genomes: a test case for predicting lifestyles and emergence of pathogens.</title>
        <authorList>
            <person name="Haridas S."/>
            <person name="Albert R."/>
            <person name="Binder M."/>
            <person name="Bloem J."/>
            <person name="Labutti K."/>
            <person name="Salamov A."/>
            <person name="Andreopoulos B."/>
            <person name="Baker S."/>
            <person name="Barry K."/>
            <person name="Bills G."/>
            <person name="Bluhm B."/>
            <person name="Cannon C."/>
            <person name="Castanera R."/>
            <person name="Culley D."/>
            <person name="Daum C."/>
            <person name="Ezra D."/>
            <person name="Gonzalez J."/>
            <person name="Henrissat B."/>
            <person name="Kuo A."/>
            <person name="Liang C."/>
            <person name="Lipzen A."/>
            <person name="Lutzoni F."/>
            <person name="Magnuson J."/>
            <person name="Mondo S."/>
            <person name="Nolan M."/>
            <person name="Ohm R."/>
            <person name="Pangilinan J."/>
            <person name="Park H.-J."/>
            <person name="Ramirez L."/>
            <person name="Alfaro M."/>
            <person name="Sun H."/>
            <person name="Tritt A."/>
            <person name="Yoshinaga Y."/>
            <person name="Zwiers L.-H."/>
            <person name="Turgeon B."/>
            <person name="Goodwin S."/>
            <person name="Spatafora J."/>
            <person name="Crous P."/>
            <person name="Grigoriev I."/>
        </authorList>
    </citation>
    <scope>NUCLEOTIDE SEQUENCE</scope>
    <source>
        <strain evidence="3">CBS 122367</strain>
    </source>
</reference>
<accession>A0A6G1ISK2</accession>
<dbReference type="InterPro" id="IPR027417">
    <property type="entry name" value="P-loop_NTPase"/>
</dbReference>
<dbReference type="EMBL" id="MU005592">
    <property type="protein sequence ID" value="KAF2681224.1"/>
    <property type="molecule type" value="Genomic_DNA"/>
</dbReference>
<dbReference type="PANTHER" id="PTHR10039">
    <property type="entry name" value="AMELOGENIN"/>
    <property type="match status" value="1"/>
</dbReference>
<dbReference type="Pfam" id="PF24809">
    <property type="entry name" value="DUF7708"/>
    <property type="match status" value="1"/>
</dbReference>
<dbReference type="Gene3D" id="1.25.40.20">
    <property type="entry name" value="Ankyrin repeat-containing domain"/>
    <property type="match status" value="1"/>
</dbReference>
<dbReference type="SUPFAM" id="SSF52540">
    <property type="entry name" value="P-loop containing nucleoside triphosphate hydrolases"/>
    <property type="match status" value="1"/>
</dbReference>
<gene>
    <name evidence="3" type="ORF">K458DRAFT_82442</name>
</gene>
<keyword evidence="4" id="KW-1185">Reference proteome</keyword>
<dbReference type="InterPro" id="IPR007111">
    <property type="entry name" value="NACHT_NTPase"/>
</dbReference>
<dbReference type="InterPro" id="IPR056884">
    <property type="entry name" value="NPHP3-like_N"/>
</dbReference>
<dbReference type="Pfam" id="PF24883">
    <property type="entry name" value="NPHP3_N"/>
    <property type="match status" value="1"/>
</dbReference>
<dbReference type="Gene3D" id="3.40.50.300">
    <property type="entry name" value="P-loop containing nucleotide triphosphate hydrolases"/>
    <property type="match status" value="1"/>
</dbReference>
<protein>
    <recommendedName>
        <fullName evidence="2">NACHT domain-containing protein</fullName>
    </recommendedName>
</protein>
<dbReference type="InterPro" id="IPR036770">
    <property type="entry name" value="Ankyrin_rpt-contain_sf"/>
</dbReference>
<dbReference type="SUPFAM" id="SSF48403">
    <property type="entry name" value="Ankyrin repeat"/>
    <property type="match status" value="1"/>
</dbReference>
<evidence type="ECO:0000259" key="2">
    <source>
        <dbReference type="PROSITE" id="PS50837"/>
    </source>
</evidence>
<dbReference type="Pfam" id="PF22939">
    <property type="entry name" value="WHD_GPIID"/>
    <property type="match status" value="1"/>
</dbReference>
<dbReference type="AlphaFoldDB" id="A0A6G1ISK2"/>
<organism evidence="3 4">
    <name type="scientific">Lentithecium fluviatile CBS 122367</name>
    <dbReference type="NCBI Taxonomy" id="1168545"/>
    <lineage>
        <taxon>Eukaryota</taxon>
        <taxon>Fungi</taxon>
        <taxon>Dikarya</taxon>
        <taxon>Ascomycota</taxon>
        <taxon>Pezizomycotina</taxon>
        <taxon>Dothideomycetes</taxon>
        <taxon>Pleosporomycetidae</taxon>
        <taxon>Pleosporales</taxon>
        <taxon>Massarineae</taxon>
        <taxon>Lentitheciaceae</taxon>
        <taxon>Lentithecium</taxon>
    </lineage>
</organism>
<sequence>MAHIELTAALNEFQQVLTPDQTAQLISSSSHAPTADDVVHLTEQVTQANAGRKSRIFATRIQGLLESVQQYRNIIDTCTGPNQIAALVWGSIKLVLLVSSNFAEYFDKLSQRINQLSTYCPRLSEYERLFQTSTRLQQAISTFYTIVVKFCSKALGVVQEKGVKRYSKSAWKSFKVEFKDIEEGISEAKDEVTEELRLASEQEAHGFRRLLTAEIEENRKLRMEQIAEIQENKDFRSQQTLKLQRSGARQIQKILKETERQKIRLLRNIPTHDYTTSLRRARALRCEGTCSWLLNRSEFQTWIDQTGPKHLWCYGIPGCGKTVLLGYIVDHLRTKFLALNETVIIFYFFDSSEKKSLEASTFLRCILHQMLRPETLLPDIQRRLESLFMDQIDQPEPATSELEELFIQTYGELENGFILIDGLDEADDIEQRKVKSFLKEVQKMTGARILATTHASMDISKIFTCGLALHIRQEDLKNDIDVFVQSHIDKYSQEELSDCEPYVLNLIKQKLVSDAEGMFLWADLQLKAIVHGYEEHGSPNSIPDILEALPRKITDLYTFLLGRLAKDAGDRTERAKRAFQWAIYSERPLTIGELEEALSFSPNQKAWQSPSSKLDISRLAKLCANLVNYDEANRIVSLAHHTVESFLLGCSGRQEVTSFAIEEITTEQYLADMCLTYLSFTDFHQALTRTCDTKYLSTMDRPIRLLENMTPGFIRPWAFNAARGRRSRSADQPVDIVNVLRTELSARQSKKMDPTFQLLEYCKSYWYIHTRYIALQDTESFAKVENFVRGTHLPKEWMPWSSIKDKDSLPFWNMFVWAVRNGHTVIFCVWQKIAEVPESRYWKCLWQDEGNRLFASACASANLTHLEIILSARRTEDGVVRPSESEMSHELVRISHLGHYEAVERLLQEKADAAAGGGHLAVVERLLQEKANVNAAAAAGSGGRTALQAAAGGGHDRIVDCLRGAGARQ</sequence>
<dbReference type="PROSITE" id="PS50837">
    <property type="entry name" value="NACHT"/>
    <property type="match status" value="1"/>
</dbReference>
<dbReference type="InterPro" id="IPR054471">
    <property type="entry name" value="GPIID_WHD"/>
</dbReference>
<evidence type="ECO:0000256" key="1">
    <source>
        <dbReference type="ARBA" id="ARBA00022737"/>
    </source>
</evidence>
<evidence type="ECO:0000313" key="4">
    <source>
        <dbReference type="Proteomes" id="UP000799291"/>
    </source>
</evidence>
<keyword evidence="1" id="KW-0677">Repeat</keyword>
<name>A0A6G1ISK2_9PLEO</name>
<dbReference type="InterPro" id="IPR056125">
    <property type="entry name" value="DUF7708"/>
</dbReference>
<evidence type="ECO:0000313" key="3">
    <source>
        <dbReference type="EMBL" id="KAF2681224.1"/>
    </source>
</evidence>
<dbReference type="OrthoDB" id="7464126at2759"/>
<dbReference type="Proteomes" id="UP000799291">
    <property type="component" value="Unassembled WGS sequence"/>
</dbReference>
<feature type="domain" description="NACHT" evidence="2">
    <location>
        <begin position="309"/>
        <end position="441"/>
    </location>
</feature>
<proteinExistence type="predicted"/>